<organism evidence="2">
    <name type="scientific">Abalone asfa-like virus</name>
    <dbReference type="NCBI Taxonomy" id="2839893"/>
    <lineage>
        <taxon>Viruses</taxon>
        <taxon>Varidnaviria</taxon>
        <taxon>Bamfordvirae</taxon>
        <taxon>Nucleocytoviricota</taxon>
        <taxon>Pokkesviricetes</taxon>
        <taxon>Asfuvirales</taxon>
        <taxon>Asfarviridae</taxon>
    </lineage>
</organism>
<dbReference type="Pfam" id="PF08325">
    <property type="entry name" value="WLM"/>
    <property type="match status" value="1"/>
</dbReference>
<feature type="domain" description="WLM" evidence="1">
    <location>
        <begin position="59"/>
        <end position="159"/>
    </location>
</feature>
<sequence>MCKLPRYIIFWDYTIDKTKKIQSEIDNENYQVHKNHPDHEEAANTMALLNSKAIKVMKYLSTLQRTTFITNLLDRYNFDKLIENSPKNPSGDTSYTISKGRKLAICLRNSDSGDFHDLNTLFFVMLHELTHIGLDINNHPPIFWRTFKYLLEKAYEIDEIILINYQKNPTKYCGMVIDYNPIFDHTLDLI</sequence>
<dbReference type="EMBL" id="LC506465">
    <property type="protein sequence ID" value="BBO54030.1"/>
    <property type="molecule type" value="Genomic_DNA"/>
</dbReference>
<proteinExistence type="predicted"/>
<reference evidence="2" key="1">
    <citation type="journal article" date="2020" name="Sci. Rep.">
        <title>A novel Asfarvirus-like virus identified as a potential cause of mass mortality of abalone.</title>
        <authorList>
            <person name="Matsuyama T."/>
            <person name="Takano T."/>
            <person name="Nishiki I."/>
            <person name="Fujiwara A."/>
            <person name="Kiryu I."/>
            <person name="Inada M."/>
            <person name="Sakai T."/>
            <person name="Terashima S."/>
            <person name="Matsuura Y."/>
            <person name="Isowa K."/>
            <person name="Nakayasu C."/>
        </authorList>
    </citation>
    <scope>NUCLEOTIDE SEQUENCE</scope>
</reference>
<evidence type="ECO:0000313" key="2">
    <source>
        <dbReference type="EMBL" id="BBO54030.1"/>
    </source>
</evidence>
<evidence type="ECO:0000259" key="1">
    <source>
        <dbReference type="Pfam" id="PF08325"/>
    </source>
</evidence>
<accession>A0A5K7XZ92</accession>
<protein>
    <submittedName>
        <fullName evidence="2">D6-00329 homolog protein</fullName>
    </submittedName>
</protein>
<dbReference type="InterPro" id="IPR013536">
    <property type="entry name" value="WLM_dom"/>
</dbReference>
<name>A0A5K7XZ92_9VIRU</name>